<comment type="caution">
    <text evidence="1">The sequence shown here is derived from an EMBL/GenBank/DDBJ whole genome shotgun (WGS) entry which is preliminary data.</text>
</comment>
<proteinExistence type="predicted"/>
<sequence length="117" mass="12396">MDTAQTVLVDAARAATPSNGITPWTTSPEGVWARVGVGWRESQSSAPAAVEPNAVEQVEAMEAVEVEFGLGFNQLCCGARWPVTKKHNSASAEDKRNIKGACFSSECMGCWGLPLAI</sequence>
<organism evidence="1 2">
    <name type="scientific">Effrenium voratum</name>
    <dbReference type="NCBI Taxonomy" id="2562239"/>
    <lineage>
        <taxon>Eukaryota</taxon>
        <taxon>Sar</taxon>
        <taxon>Alveolata</taxon>
        <taxon>Dinophyceae</taxon>
        <taxon>Suessiales</taxon>
        <taxon>Symbiodiniaceae</taxon>
        <taxon>Effrenium</taxon>
    </lineage>
</organism>
<name>A0AA36IE11_9DINO</name>
<dbReference type="AlphaFoldDB" id="A0AA36IE11"/>
<accession>A0AA36IE11</accession>
<evidence type="ECO:0000313" key="2">
    <source>
        <dbReference type="Proteomes" id="UP001178507"/>
    </source>
</evidence>
<evidence type="ECO:0000313" key="1">
    <source>
        <dbReference type="EMBL" id="CAJ1386008.1"/>
    </source>
</evidence>
<protein>
    <submittedName>
        <fullName evidence="1">Uncharacterized protein</fullName>
    </submittedName>
</protein>
<keyword evidence="2" id="KW-1185">Reference proteome</keyword>
<reference evidence="1" key="1">
    <citation type="submission" date="2023-08" db="EMBL/GenBank/DDBJ databases">
        <authorList>
            <person name="Chen Y."/>
            <person name="Shah S."/>
            <person name="Dougan E. K."/>
            <person name="Thang M."/>
            <person name="Chan C."/>
        </authorList>
    </citation>
    <scope>NUCLEOTIDE SEQUENCE</scope>
</reference>
<dbReference type="EMBL" id="CAUJNA010001315">
    <property type="protein sequence ID" value="CAJ1386008.1"/>
    <property type="molecule type" value="Genomic_DNA"/>
</dbReference>
<dbReference type="Proteomes" id="UP001178507">
    <property type="component" value="Unassembled WGS sequence"/>
</dbReference>
<gene>
    <name evidence="1" type="ORF">EVOR1521_LOCUS12474</name>
</gene>